<evidence type="ECO:0000313" key="8">
    <source>
        <dbReference type="Proteomes" id="UP000199021"/>
    </source>
</evidence>
<gene>
    <name evidence="7" type="ORF">SAMN05444359_12115</name>
</gene>
<proteinExistence type="inferred from homology"/>
<reference evidence="8" key="1">
    <citation type="submission" date="2016-10" db="EMBL/GenBank/DDBJ databases">
        <authorList>
            <person name="Varghese N."/>
            <person name="Submissions S."/>
        </authorList>
    </citation>
    <scope>NUCLEOTIDE SEQUENCE [LARGE SCALE GENOMIC DNA]</scope>
    <source>
        <strain evidence="8">DSM 24740</strain>
    </source>
</reference>
<dbReference type="InterPro" id="IPR011050">
    <property type="entry name" value="Pectin_lyase_fold/virulence"/>
</dbReference>
<evidence type="ECO:0000259" key="6">
    <source>
        <dbReference type="Pfam" id="PF12708"/>
    </source>
</evidence>
<dbReference type="AlphaFoldDB" id="A0A1H9KLT5"/>
<keyword evidence="5" id="KW-0732">Signal</keyword>
<dbReference type="PANTHER" id="PTHR31339">
    <property type="entry name" value="PECTIN LYASE-RELATED"/>
    <property type="match status" value="1"/>
</dbReference>
<dbReference type="Proteomes" id="UP000199021">
    <property type="component" value="Unassembled WGS sequence"/>
</dbReference>
<evidence type="ECO:0000256" key="1">
    <source>
        <dbReference type="ARBA" id="ARBA00008834"/>
    </source>
</evidence>
<name>A0A1H9KLT5_9BACT</name>
<organism evidence="7 8">
    <name type="scientific">Neolewinella agarilytica</name>
    <dbReference type="NCBI Taxonomy" id="478744"/>
    <lineage>
        <taxon>Bacteria</taxon>
        <taxon>Pseudomonadati</taxon>
        <taxon>Bacteroidota</taxon>
        <taxon>Saprospiria</taxon>
        <taxon>Saprospirales</taxon>
        <taxon>Lewinellaceae</taxon>
        <taxon>Neolewinella</taxon>
    </lineage>
</organism>
<evidence type="ECO:0000256" key="3">
    <source>
        <dbReference type="ARBA" id="ARBA00023295"/>
    </source>
</evidence>
<feature type="chain" id="PRO_5011789475" evidence="5">
    <location>
        <begin position="21"/>
        <end position="477"/>
    </location>
</feature>
<dbReference type="InterPro" id="IPR024535">
    <property type="entry name" value="RHGA/B-epi-like_pectate_lyase"/>
</dbReference>
<dbReference type="OrthoDB" id="9795222at2"/>
<evidence type="ECO:0000256" key="5">
    <source>
        <dbReference type="SAM" id="SignalP"/>
    </source>
</evidence>
<dbReference type="InterPro" id="IPR000743">
    <property type="entry name" value="Glyco_hydro_28"/>
</dbReference>
<dbReference type="SMART" id="SM00710">
    <property type="entry name" value="PbH1"/>
    <property type="match status" value="5"/>
</dbReference>
<dbReference type="GO" id="GO:0005975">
    <property type="term" value="P:carbohydrate metabolic process"/>
    <property type="evidence" value="ECO:0007669"/>
    <property type="project" value="InterPro"/>
</dbReference>
<keyword evidence="3 4" id="KW-0326">Glycosidase</keyword>
<protein>
    <submittedName>
        <fullName evidence="7">Glycosyl hydrolases family 28</fullName>
    </submittedName>
</protein>
<comment type="similarity">
    <text evidence="1 4">Belongs to the glycosyl hydrolase 28 family.</text>
</comment>
<feature type="domain" description="Rhamnogalacturonase A/B/Epimerase-like pectate lyase" evidence="6">
    <location>
        <begin position="27"/>
        <end position="79"/>
    </location>
</feature>
<evidence type="ECO:0000256" key="2">
    <source>
        <dbReference type="ARBA" id="ARBA00022801"/>
    </source>
</evidence>
<dbReference type="EMBL" id="FOFB01000021">
    <property type="protein sequence ID" value="SEQ99885.1"/>
    <property type="molecule type" value="Genomic_DNA"/>
</dbReference>
<sequence length="477" mass="51845">MTGRSLGFCLLILGAFSCWTEPSAQWNVTDFGAVGDGLTVNTKAIQRAIDTCSATGGGEVIIEDGVFVTGTILLKDGVTLNVSNGATLLGSDNPNDYRSIDPFVDATGQLRGKCLVGALDAESIGITGSGTIDGRGDQFTRKQVEKTLLRLGQELVESTEDIREDSLYAGGKVSKFDRPFLLRMVRAKNISIKDIHLRQPAAWTIHFYQCQGFSVDGVDIYSHANRNNDGIDLDSSTDGTITNCNIDSGDDAICFKTTSPQPTENIVVKDCRLSSEWGAIKFGTESMGDFRNIIVRNTSIHDTKGGGIKILSVDGANISNIMIDSIDMKNVEMPVFIRLGERRLVYRDATRQPVGSISGVTIRNITASVSREQDLRLFPTTALFITGTPGHSIGKVSLESIRITLPGGGTAEHRSINVPESEMEYPEFTKLGATPAYGLFARHIDQLLIKDINFNLLKSDKREKEVLVNVVQAKNQD</sequence>
<dbReference type="PANTHER" id="PTHR31339:SF9">
    <property type="entry name" value="PLASMIN AND FIBRONECTIN-BINDING PROTEIN A"/>
    <property type="match status" value="1"/>
</dbReference>
<dbReference type="InParanoid" id="A0A1H9KLT5"/>
<accession>A0A1H9KLT5</accession>
<dbReference type="Pfam" id="PF00295">
    <property type="entry name" value="Glyco_hydro_28"/>
    <property type="match status" value="1"/>
</dbReference>
<dbReference type="InterPro" id="IPR051801">
    <property type="entry name" value="GH28_Enzymes"/>
</dbReference>
<dbReference type="GO" id="GO:0004650">
    <property type="term" value="F:polygalacturonase activity"/>
    <property type="evidence" value="ECO:0007669"/>
    <property type="project" value="InterPro"/>
</dbReference>
<dbReference type="InterPro" id="IPR006626">
    <property type="entry name" value="PbH1"/>
</dbReference>
<dbReference type="RefSeq" id="WP_090170883.1">
    <property type="nucleotide sequence ID" value="NZ_FOFB01000021.1"/>
</dbReference>
<feature type="signal peptide" evidence="5">
    <location>
        <begin position="1"/>
        <end position="20"/>
    </location>
</feature>
<keyword evidence="2 4" id="KW-0378">Hydrolase</keyword>
<dbReference type="Pfam" id="PF12708">
    <property type="entry name" value="Pect-lyase_RHGA_epim"/>
    <property type="match status" value="1"/>
</dbReference>
<dbReference type="PROSITE" id="PS51257">
    <property type="entry name" value="PROKAR_LIPOPROTEIN"/>
    <property type="match status" value="1"/>
</dbReference>
<dbReference type="Gene3D" id="2.160.20.10">
    <property type="entry name" value="Single-stranded right-handed beta-helix, Pectin lyase-like"/>
    <property type="match status" value="1"/>
</dbReference>
<evidence type="ECO:0000313" key="7">
    <source>
        <dbReference type="EMBL" id="SEQ99885.1"/>
    </source>
</evidence>
<evidence type="ECO:0000256" key="4">
    <source>
        <dbReference type="RuleBase" id="RU361169"/>
    </source>
</evidence>
<dbReference type="InterPro" id="IPR012334">
    <property type="entry name" value="Pectin_lyas_fold"/>
</dbReference>
<dbReference type="SUPFAM" id="SSF51126">
    <property type="entry name" value="Pectin lyase-like"/>
    <property type="match status" value="1"/>
</dbReference>
<keyword evidence="8" id="KW-1185">Reference proteome</keyword>
<dbReference type="STRING" id="478744.SAMN05444359_12115"/>